<dbReference type="EMBL" id="JACKWZ010000178">
    <property type="protein sequence ID" value="KAF9412782.1"/>
    <property type="molecule type" value="Genomic_DNA"/>
</dbReference>
<proteinExistence type="predicted"/>
<gene>
    <name evidence="1" type="ORF">HW555_008785</name>
</gene>
<dbReference type="AlphaFoldDB" id="A0A835GDN7"/>
<organism evidence="1 2">
    <name type="scientific">Spodoptera exigua</name>
    <name type="common">Beet armyworm</name>
    <name type="synonym">Noctua fulgens</name>
    <dbReference type="NCBI Taxonomy" id="7107"/>
    <lineage>
        <taxon>Eukaryota</taxon>
        <taxon>Metazoa</taxon>
        <taxon>Ecdysozoa</taxon>
        <taxon>Arthropoda</taxon>
        <taxon>Hexapoda</taxon>
        <taxon>Insecta</taxon>
        <taxon>Pterygota</taxon>
        <taxon>Neoptera</taxon>
        <taxon>Endopterygota</taxon>
        <taxon>Lepidoptera</taxon>
        <taxon>Glossata</taxon>
        <taxon>Ditrysia</taxon>
        <taxon>Noctuoidea</taxon>
        <taxon>Noctuidae</taxon>
        <taxon>Amphipyrinae</taxon>
        <taxon>Spodoptera</taxon>
    </lineage>
</organism>
<evidence type="ECO:0000313" key="2">
    <source>
        <dbReference type="Proteomes" id="UP000648187"/>
    </source>
</evidence>
<dbReference type="Proteomes" id="UP000648187">
    <property type="component" value="Unassembled WGS sequence"/>
</dbReference>
<reference evidence="1" key="1">
    <citation type="submission" date="2020-08" db="EMBL/GenBank/DDBJ databases">
        <title>Spodoptera exigua strain:BAW_Kor-Di-RS1 Genome sequencing and assembly.</title>
        <authorList>
            <person name="Kim J."/>
            <person name="Nam H.Y."/>
            <person name="Kwon M."/>
            <person name="Choi J.H."/>
            <person name="Cho S.R."/>
            <person name="Kim G.-H."/>
        </authorList>
    </citation>
    <scope>NUCLEOTIDE SEQUENCE</scope>
    <source>
        <strain evidence="1">BAW_Kor-Di-RS1</strain>
        <tissue evidence="1">Whole-body</tissue>
    </source>
</reference>
<keyword evidence="2" id="KW-1185">Reference proteome</keyword>
<comment type="caution">
    <text evidence="1">The sequence shown here is derived from an EMBL/GenBank/DDBJ whole genome shotgun (WGS) entry which is preliminary data.</text>
</comment>
<protein>
    <submittedName>
        <fullName evidence="1">Uncharacterized protein</fullName>
    </submittedName>
</protein>
<name>A0A835GDN7_SPOEX</name>
<accession>A0A835GDN7</accession>
<sequence>MIINAPLDVVVDHSVQPLRVQVAGLLHFETGDVEGLVHCGSILHLHGKDRQSDDSQKESAWQLLYKLVKEEPNQELMGITQIIMYTLVTK</sequence>
<evidence type="ECO:0000313" key="1">
    <source>
        <dbReference type="EMBL" id="KAF9412782.1"/>
    </source>
</evidence>